<reference evidence="3 4" key="1">
    <citation type="submission" date="2014-07" db="EMBL/GenBank/DDBJ databases">
        <title>Genome Sequencing of Dermacoccus nishinomiyaensis.</title>
        <authorList>
            <person name="Hong K.W."/>
            <person name="Chan K.G."/>
        </authorList>
    </citation>
    <scope>NUCLEOTIDE SEQUENCE [LARGE SCALE GENOMIC DNA]</scope>
    <source>
        <strain evidence="3 4">M25</strain>
    </source>
</reference>
<keyword evidence="4" id="KW-1185">Reference proteome</keyword>
<dbReference type="eggNOG" id="ENOG50326KA">
    <property type="taxonomic scope" value="Bacteria"/>
</dbReference>
<feature type="region of interest" description="Disordered" evidence="1">
    <location>
        <begin position="244"/>
        <end position="286"/>
    </location>
</feature>
<evidence type="ECO:0000256" key="1">
    <source>
        <dbReference type="SAM" id="MobiDB-lite"/>
    </source>
</evidence>
<dbReference type="OrthoDB" id="5147018at2"/>
<protein>
    <recommendedName>
        <fullName evidence="5">Secreted protein</fullName>
    </recommendedName>
</protein>
<organism evidence="3 4">
    <name type="scientific">Dermacoccus nishinomiyaensis</name>
    <dbReference type="NCBI Taxonomy" id="1274"/>
    <lineage>
        <taxon>Bacteria</taxon>
        <taxon>Bacillati</taxon>
        <taxon>Actinomycetota</taxon>
        <taxon>Actinomycetes</taxon>
        <taxon>Micrococcales</taxon>
        <taxon>Dermacoccaceae</taxon>
        <taxon>Dermacoccus</taxon>
    </lineage>
</organism>
<dbReference type="RefSeq" id="WP_038568907.1">
    <property type="nucleotide sequence ID" value="NZ_CP008889.1"/>
</dbReference>
<keyword evidence="2" id="KW-0732">Signal</keyword>
<evidence type="ECO:0000256" key="2">
    <source>
        <dbReference type="SAM" id="SignalP"/>
    </source>
</evidence>
<gene>
    <name evidence="3" type="ORF">HX89_10070</name>
</gene>
<evidence type="ECO:0000313" key="4">
    <source>
        <dbReference type="Proteomes" id="UP000027986"/>
    </source>
</evidence>
<sequence length="286" mass="28372">MSTRAKIAVAGLVVAALPVVVATTGSAETSPASSPTAATSTSAATPSSASTGASPSASSSGSASSSAAAGSTHVDKPLQLRLGGKTVDPSSVPDATSLFTRGELAPIIPHLDGVSGSDDTLELNIAGEPSDDRSHFVIALPHTGEWKDVEAAWKRDKALHEKRAQANRGLYTFYGEGAHGVSDSFTDGTTTHALVRTGDAAAVVRFSGIGFSTLADSHADSRRAYTTKTVPALLDLLGAKLRTGESTKDAGASSSATSSATSGGSASPSTSPAGSQSAAPSSTSAS</sequence>
<dbReference type="HOGENOM" id="CLU_972264_0_0_11"/>
<dbReference type="KEGG" id="dni:HX89_10070"/>
<feature type="compositionally biased region" description="Low complexity" evidence="1">
    <location>
        <begin position="250"/>
        <end position="286"/>
    </location>
</feature>
<dbReference type="GeneID" id="41841472"/>
<dbReference type="Proteomes" id="UP000027986">
    <property type="component" value="Chromosome"/>
</dbReference>
<proteinExistence type="predicted"/>
<feature type="chain" id="PRO_5001706384" description="Secreted protein" evidence="2">
    <location>
        <begin position="28"/>
        <end position="286"/>
    </location>
</feature>
<dbReference type="EMBL" id="CP008889">
    <property type="protein sequence ID" value="AIF41235.1"/>
    <property type="molecule type" value="Genomic_DNA"/>
</dbReference>
<name>A0A075JHF4_9MICO</name>
<dbReference type="AlphaFoldDB" id="A0A075JHF4"/>
<evidence type="ECO:0008006" key="5">
    <source>
        <dbReference type="Google" id="ProtNLM"/>
    </source>
</evidence>
<feature type="signal peptide" evidence="2">
    <location>
        <begin position="1"/>
        <end position="27"/>
    </location>
</feature>
<feature type="compositionally biased region" description="Low complexity" evidence="1">
    <location>
        <begin position="24"/>
        <end position="72"/>
    </location>
</feature>
<feature type="region of interest" description="Disordered" evidence="1">
    <location>
        <begin position="24"/>
        <end position="73"/>
    </location>
</feature>
<evidence type="ECO:0000313" key="3">
    <source>
        <dbReference type="EMBL" id="AIF41235.1"/>
    </source>
</evidence>
<accession>A0A075JHF4</accession>